<feature type="transmembrane region" description="Helical" evidence="5">
    <location>
        <begin position="299"/>
        <end position="318"/>
    </location>
</feature>
<evidence type="ECO:0000256" key="3">
    <source>
        <dbReference type="ARBA" id="ARBA00022989"/>
    </source>
</evidence>
<dbReference type="PANTHER" id="PTHR37422">
    <property type="entry name" value="TEICHURONIC ACID BIOSYNTHESIS PROTEIN TUAE"/>
    <property type="match status" value="1"/>
</dbReference>
<keyword evidence="2 5" id="KW-0812">Transmembrane</keyword>
<feature type="transmembrane region" description="Helical" evidence="5">
    <location>
        <begin position="82"/>
        <end position="101"/>
    </location>
</feature>
<gene>
    <name evidence="7" type="ordered locus">Terro_2813</name>
</gene>
<keyword evidence="4 5" id="KW-0472">Membrane</keyword>
<name>I3ZII1_TERRK</name>
<proteinExistence type="predicted"/>
<dbReference type="HOGENOM" id="CLU_563739_0_0_0"/>
<accession>I3ZII1</accession>
<feature type="transmembrane region" description="Helical" evidence="5">
    <location>
        <begin position="402"/>
        <end position="421"/>
    </location>
</feature>
<evidence type="ECO:0000313" key="7">
    <source>
        <dbReference type="EMBL" id="AFL89049.1"/>
    </source>
</evidence>
<feature type="transmembrane region" description="Helical" evidence="5">
    <location>
        <begin position="57"/>
        <end position="76"/>
    </location>
</feature>
<dbReference type="PANTHER" id="PTHR37422:SF13">
    <property type="entry name" value="LIPOPOLYSACCHARIDE BIOSYNTHESIS PROTEIN PA4999-RELATED"/>
    <property type="match status" value="1"/>
</dbReference>
<dbReference type="OrthoDB" id="104748at2"/>
<feature type="transmembrane region" description="Helical" evidence="5">
    <location>
        <begin position="25"/>
        <end position="45"/>
    </location>
</feature>
<dbReference type="Pfam" id="PF04932">
    <property type="entry name" value="Wzy_C"/>
    <property type="match status" value="1"/>
</dbReference>
<dbReference type="EMBL" id="CP003379">
    <property type="protein sequence ID" value="AFL89049.1"/>
    <property type="molecule type" value="Genomic_DNA"/>
</dbReference>
<dbReference type="Proteomes" id="UP000006056">
    <property type="component" value="Chromosome"/>
</dbReference>
<feature type="transmembrane region" description="Helical" evidence="5">
    <location>
        <begin position="456"/>
        <end position="476"/>
    </location>
</feature>
<protein>
    <recommendedName>
        <fullName evidence="6">O-antigen ligase-related domain-containing protein</fullName>
    </recommendedName>
</protein>
<reference evidence="7 8" key="1">
    <citation type="submission" date="2012-06" db="EMBL/GenBank/DDBJ databases">
        <title>Complete genome of Terriglobus roseus DSM 18391.</title>
        <authorList>
            <consortium name="US DOE Joint Genome Institute (JGI-PGF)"/>
            <person name="Lucas S."/>
            <person name="Copeland A."/>
            <person name="Lapidus A."/>
            <person name="Glavina del Rio T."/>
            <person name="Dalin E."/>
            <person name="Tice H."/>
            <person name="Bruce D."/>
            <person name="Goodwin L."/>
            <person name="Pitluck S."/>
            <person name="Peters L."/>
            <person name="Mikhailova N."/>
            <person name="Munk A.C.C."/>
            <person name="Kyrpides N."/>
            <person name="Mavromatis K."/>
            <person name="Ivanova N."/>
            <person name="Brettin T."/>
            <person name="Detter J.C."/>
            <person name="Han C."/>
            <person name="Larimer F."/>
            <person name="Land M."/>
            <person name="Hauser L."/>
            <person name="Markowitz V."/>
            <person name="Cheng J.-F."/>
            <person name="Hugenholtz P."/>
            <person name="Woyke T."/>
            <person name="Wu D."/>
            <person name="Brambilla E."/>
            <person name="Klenk H.-P."/>
            <person name="Eisen J.A."/>
        </authorList>
    </citation>
    <scope>NUCLEOTIDE SEQUENCE [LARGE SCALE GENOMIC DNA]</scope>
    <source>
        <strain evidence="8">DSM 18391 / NRRL B-41598 / KBS 63</strain>
    </source>
</reference>
<comment type="subcellular location">
    <subcellularLocation>
        <location evidence="1">Membrane</location>
        <topology evidence="1">Multi-pass membrane protein</topology>
    </subcellularLocation>
</comment>
<keyword evidence="3 5" id="KW-1133">Transmembrane helix</keyword>
<evidence type="ECO:0000313" key="8">
    <source>
        <dbReference type="Proteomes" id="UP000006056"/>
    </source>
</evidence>
<feature type="transmembrane region" description="Helical" evidence="5">
    <location>
        <begin position="108"/>
        <end position="126"/>
    </location>
</feature>
<feature type="transmembrane region" description="Helical" evidence="5">
    <location>
        <begin position="178"/>
        <end position="199"/>
    </location>
</feature>
<organism evidence="7 8">
    <name type="scientific">Terriglobus roseus (strain DSM 18391 / NRRL B-41598 / KBS 63)</name>
    <dbReference type="NCBI Taxonomy" id="926566"/>
    <lineage>
        <taxon>Bacteria</taxon>
        <taxon>Pseudomonadati</taxon>
        <taxon>Acidobacteriota</taxon>
        <taxon>Terriglobia</taxon>
        <taxon>Terriglobales</taxon>
        <taxon>Acidobacteriaceae</taxon>
        <taxon>Terriglobus</taxon>
    </lineage>
</organism>
<dbReference type="GO" id="GO:0016020">
    <property type="term" value="C:membrane"/>
    <property type="evidence" value="ECO:0007669"/>
    <property type="project" value="UniProtKB-SubCell"/>
</dbReference>
<evidence type="ECO:0000256" key="5">
    <source>
        <dbReference type="SAM" id="Phobius"/>
    </source>
</evidence>
<keyword evidence="8" id="KW-1185">Reference proteome</keyword>
<evidence type="ECO:0000259" key="6">
    <source>
        <dbReference type="Pfam" id="PF04932"/>
    </source>
</evidence>
<evidence type="ECO:0000256" key="1">
    <source>
        <dbReference type="ARBA" id="ARBA00004141"/>
    </source>
</evidence>
<evidence type="ECO:0000256" key="4">
    <source>
        <dbReference type="ARBA" id="ARBA00023136"/>
    </source>
</evidence>
<evidence type="ECO:0000256" key="2">
    <source>
        <dbReference type="ARBA" id="ARBA00022692"/>
    </source>
</evidence>
<sequence>MAFFFTLLYILTAFVSPPVLFGDLHVYHIELIVALLALATTLPGVGPSKLFQQPQTWAIFALWILIGVSVGINASIREGATAFYGFLPVMFAYFLTAVNCRSKRHLQLMFLALFLGSFYFIVHGFLDLRANVSPSLYLYGEGALRRLRGLGLINDPNDFSQMMVSLIPCVFLFRRRSAFLNIFVIGIPVAALVTGLYLAHSRGAAVGLMAIVILSARRKIGTVPAIVVAGALFAGSLAFGWSGGRDVSVEAGADRLDAWVMGIEFIKTHPLLGIGNDRFGELNYITAHNSIIQCAAEDGFVGFTCWVMFIFVSMRTAVRLSSAGSGSGEDEDEPAVAAAAVPASPKDAWAMMLARAKEPAAESVSARPAVAAPSLGTGAALRWGAVNQGIDMVGDPREIQTMARLLLLALTGFLTAGWFLSRALSPWMFMYGGLLFALERMAASRQIVLKKDPFSFVLKWSVIIGLSLLTLVYITLKVRSKMGQ</sequence>
<feature type="domain" description="O-antigen ligase-related" evidence="6">
    <location>
        <begin position="189"/>
        <end position="307"/>
    </location>
</feature>
<dbReference type="KEGG" id="trs:Terro_2813"/>
<dbReference type="AlphaFoldDB" id="I3ZII1"/>
<dbReference type="STRING" id="926566.Terro_2813"/>
<dbReference type="InterPro" id="IPR007016">
    <property type="entry name" value="O-antigen_ligase-rel_domated"/>
</dbReference>
<dbReference type="eggNOG" id="COG3307">
    <property type="taxonomic scope" value="Bacteria"/>
</dbReference>
<dbReference type="RefSeq" id="WP_014786313.1">
    <property type="nucleotide sequence ID" value="NC_018014.1"/>
</dbReference>
<feature type="transmembrane region" description="Helical" evidence="5">
    <location>
        <begin position="220"/>
        <end position="241"/>
    </location>
</feature>
<dbReference type="InterPro" id="IPR051533">
    <property type="entry name" value="WaaL-like"/>
</dbReference>
<dbReference type="PATRIC" id="fig|926566.3.peg.2799"/>